<name>A0A1E4TVL3_PACTA</name>
<proteinExistence type="predicted"/>
<organism evidence="2 3">
    <name type="scientific">Pachysolen tannophilus NRRL Y-2460</name>
    <dbReference type="NCBI Taxonomy" id="669874"/>
    <lineage>
        <taxon>Eukaryota</taxon>
        <taxon>Fungi</taxon>
        <taxon>Dikarya</taxon>
        <taxon>Ascomycota</taxon>
        <taxon>Saccharomycotina</taxon>
        <taxon>Pichiomycetes</taxon>
        <taxon>Pachysolenaceae</taxon>
        <taxon>Pachysolen</taxon>
    </lineage>
</organism>
<dbReference type="InterPro" id="IPR036047">
    <property type="entry name" value="F-box-like_dom_sf"/>
</dbReference>
<feature type="non-terminal residue" evidence="2">
    <location>
        <position position="542"/>
    </location>
</feature>
<evidence type="ECO:0000313" key="3">
    <source>
        <dbReference type="Proteomes" id="UP000094236"/>
    </source>
</evidence>
<sequence length="542" mass="63036">MISKVSFLDFSNEITLQIIDNLDVNTLINLSYTCKSLHQICLVKLYSGVSIRYDILDQSQQPIAYKNRYRVIISDKQQLVKFVTNVISGKNDIHNLVKELNCHMSPYVLNFKDQSYNKGNINELNESKSRSKSSSSDDFFEKSQFKEKGFLKLKKIIRRLSLSANNGNGNEIGNANTNGNVNSYFGSNNGKAASHRRNSISNLNDNNKLFKRFLSSFTQLKEIYWKDLELMDLSYLKPDVLINLTGLSLNLNLISKSYDNDYSKIPLKLLGFPNLKNLVLSYVGLSYEDFSFIYNFVPLLVKTNNGFIKLNKLYLDIDGYILDFRFGDFYTCLIRPFILHNKSFNLSTLQLKIRGVKYDLGDNSSYSDDGDGYRQVDGIQIKTYQHPTINWSEYDKNIRIFLQKLDQFELQTERFYLRQYSGVGFENRIVALISNFNLPNLKILSIKASNYGNFNYDLILENMPNLEKLIFKIGKLTVLEIPQYDSKNWNDKIPLVRSNKLKEVHIDYYNMFSRLKHLVEFKINNSDYFNSLSRLEQKKFMA</sequence>
<dbReference type="Pfam" id="PF00646">
    <property type="entry name" value="F-box"/>
    <property type="match status" value="1"/>
</dbReference>
<evidence type="ECO:0000313" key="2">
    <source>
        <dbReference type="EMBL" id="ODV95802.1"/>
    </source>
</evidence>
<dbReference type="EMBL" id="KV454013">
    <property type="protein sequence ID" value="ODV95802.1"/>
    <property type="molecule type" value="Genomic_DNA"/>
</dbReference>
<feature type="domain" description="F-box" evidence="1">
    <location>
        <begin position="7"/>
        <end position="41"/>
    </location>
</feature>
<dbReference type="SUPFAM" id="SSF81383">
    <property type="entry name" value="F-box domain"/>
    <property type="match status" value="1"/>
</dbReference>
<dbReference type="InterPro" id="IPR001810">
    <property type="entry name" value="F-box_dom"/>
</dbReference>
<dbReference type="Proteomes" id="UP000094236">
    <property type="component" value="Unassembled WGS sequence"/>
</dbReference>
<gene>
    <name evidence="2" type="ORF">PACTADRAFT_49250</name>
</gene>
<dbReference type="AlphaFoldDB" id="A0A1E4TVL3"/>
<reference evidence="3" key="1">
    <citation type="submission" date="2016-05" db="EMBL/GenBank/DDBJ databases">
        <title>Comparative genomics of biotechnologically important yeasts.</title>
        <authorList>
            <consortium name="DOE Joint Genome Institute"/>
            <person name="Riley R."/>
            <person name="Haridas S."/>
            <person name="Wolfe K.H."/>
            <person name="Lopes M.R."/>
            <person name="Hittinger C.T."/>
            <person name="Goker M."/>
            <person name="Salamov A."/>
            <person name="Wisecaver J."/>
            <person name="Long T.M."/>
            <person name="Aerts A.L."/>
            <person name="Barry K."/>
            <person name="Choi C."/>
            <person name="Clum A."/>
            <person name="Coughlan A.Y."/>
            <person name="Deshpande S."/>
            <person name="Douglass A.P."/>
            <person name="Hanson S.J."/>
            <person name="Klenk H.-P."/>
            <person name="Labutti K."/>
            <person name="Lapidus A."/>
            <person name="Lindquist E."/>
            <person name="Lipzen A."/>
            <person name="Meier-Kolthoff J.P."/>
            <person name="Ohm R.A."/>
            <person name="Otillar R.P."/>
            <person name="Pangilinan J."/>
            <person name="Peng Y."/>
            <person name="Rokas A."/>
            <person name="Rosa C.A."/>
            <person name="Scheuner C."/>
            <person name="Sibirny A.A."/>
            <person name="Slot J.C."/>
            <person name="Stielow J.B."/>
            <person name="Sun H."/>
            <person name="Kurtzman C.P."/>
            <person name="Blackwell M."/>
            <person name="Grigoriev I.V."/>
            <person name="Jeffries T.W."/>
        </authorList>
    </citation>
    <scope>NUCLEOTIDE SEQUENCE [LARGE SCALE GENOMIC DNA]</scope>
    <source>
        <strain evidence="3">NRRL Y-2460</strain>
    </source>
</reference>
<dbReference type="CDD" id="cd09917">
    <property type="entry name" value="F-box_SF"/>
    <property type="match status" value="1"/>
</dbReference>
<accession>A0A1E4TVL3</accession>
<evidence type="ECO:0000259" key="1">
    <source>
        <dbReference type="Pfam" id="PF00646"/>
    </source>
</evidence>
<keyword evidence="3" id="KW-1185">Reference proteome</keyword>
<protein>
    <recommendedName>
        <fullName evidence="1">F-box domain-containing protein</fullName>
    </recommendedName>
</protein>